<dbReference type="InterPro" id="IPR024131">
    <property type="entry name" value="UPF0489"/>
</dbReference>
<dbReference type="RefSeq" id="XP_018336382.1">
    <property type="nucleotide sequence ID" value="XM_018480880.2"/>
</dbReference>
<dbReference type="InParanoid" id="A0A1W4XUB8"/>
<gene>
    <name evidence="3" type="primary">LOC108744917</name>
</gene>
<comment type="similarity">
    <text evidence="1">Belongs to the UPF0489 family.</text>
</comment>
<dbReference type="PANTHER" id="PTHR13225:SF3">
    <property type="entry name" value="UPF0489 PROTEIN C5ORF22"/>
    <property type="match status" value="1"/>
</dbReference>
<proteinExistence type="inferred from homology"/>
<dbReference type="Pfam" id="PF12640">
    <property type="entry name" value="UPF0489"/>
    <property type="match status" value="1"/>
</dbReference>
<protein>
    <submittedName>
        <fullName evidence="3">UPF0489 protein C5orf22 homolog</fullName>
    </submittedName>
</protein>
<dbReference type="Proteomes" id="UP000192223">
    <property type="component" value="Unplaced"/>
</dbReference>
<name>A0A1W4XUB8_AGRPL</name>
<dbReference type="GeneID" id="108744917"/>
<dbReference type="AlphaFoldDB" id="A0A1W4XUB8"/>
<accession>A0A1W4XUB8</accession>
<organism evidence="2 3">
    <name type="scientific">Agrilus planipennis</name>
    <name type="common">Emerald ash borer</name>
    <name type="synonym">Agrilus marcopoli</name>
    <dbReference type="NCBI Taxonomy" id="224129"/>
    <lineage>
        <taxon>Eukaryota</taxon>
        <taxon>Metazoa</taxon>
        <taxon>Ecdysozoa</taxon>
        <taxon>Arthropoda</taxon>
        <taxon>Hexapoda</taxon>
        <taxon>Insecta</taxon>
        <taxon>Pterygota</taxon>
        <taxon>Neoptera</taxon>
        <taxon>Endopterygota</taxon>
        <taxon>Coleoptera</taxon>
        <taxon>Polyphaga</taxon>
        <taxon>Elateriformia</taxon>
        <taxon>Buprestoidea</taxon>
        <taxon>Buprestidae</taxon>
        <taxon>Agrilinae</taxon>
        <taxon>Agrilus</taxon>
    </lineage>
</organism>
<dbReference type="OrthoDB" id="418142at2759"/>
<evidence type="ECO:0000313" key="2">
    <source>
        <dbReference type="Proteomes" id="UP000192223"/>
    </source>
</evidence>
<reference evidence="3" key="1">
    <citation type="submission" date="2025-08" db="UniProtKB">
        <authorList>
            <consortium name="RefSeq"/>
        </authorList>
    </citation>
    <scope>IDENTIFICATION</scope>
    <source>
        <tissue evidence="3">Entire body</tissue>
    </source>
</reference>
<evidence type="ECO:0000256" key="1">
    <source>
        <dbReference type="ARBA" id="ARBA00007099"/>
    </source>
</evidence>
<dbReference type="STRING" id="224129.A0A1W4XUB8"/>
<keyword evidence="2" id="KW-1185">Reference proteome</keyword>
<dbReference type="PANTHER" id="PTHR13225">
    <property type="entry name" value="MISEXPRESSION SUPPRESSOR OF RAS 6"/>
    <property type="match status" value="1"/>
</dbReference>
<evidence type="ECO:0000313" key="3">
    <source>
        <dbReference type="RefSeq" id="XP_018336382.1"/>
    </source>
</evidence>
<dbReference type="CTD" id="40083"/>
<sequence length="403" mass="47201">MDRTMYGKFVPGTLHPYQCTLKKGTLPGCKKRFKNELRQYQKIPIYVVEYHHEVLPFIYRNIGSKYLPLEGTPLVHFDSHPDMLIDPKLTIETVYDKESLYEKISIESWILPGTFTGQFGGVIWVKPFWAHQMDDGKRIVNIGEDKSNGCIRLDCKEDYFVSECIFTEKENLKNERQFNLNVITMNKDQVDWNGIECILNDSLKDKRFILDVDLDFFSTHNPFKNIYDKVNLYALLKKLYYCDSIKTTTDDVATLVSKRIKQMTQLESIFNYLDANRKLPSPEGYDQDIYNSVDDVRKILLEKYEEKDVDWELVHLAGCTCDNSELPHYVCSSEEFEIMYTKFKKFLDILPSSPTIVTISRSTEDDYTPDEYVEEIQSKVIEILKNRFCCDDPILSYLDVDTE</sequence>
<dbReference type="KEGG" id="apln:108744917"/>
<dbReference type="FunCoup" id="A0A1W4XUB8">
    <property type="interactions" value="224"/>
</dbReference>